<proteinExistence type="inferred from homology"/>
<comment type="subcellular location">
    <subcellularLocation>
        <location evidence="6">Cytoplasm</location>
    </subcellularLocation>
</comment>
<dbReference type="InterPro" id="IPR018063">
    <property type="entry name" value="SAM_MeTrfase_RsmI_CS"/>
</dbReference>
<reference evidence="9 10" key="1">
    <citation type="submission" date="2016-03" db="EMBL/GenBank/DDBJ databases">
        <title>Chemosynthetic sulphur-oxidizing symbionts of marine invertebrate animals are capable of nitrogen fixation.</title>
        <authorList>
            <person name="Petersen J.M."/>
            <person name="Kemper A."/>
            <person name="Gruber-Vodicka H."/>
            <person name="Cardini U."/>
            <person name="Geest Mvander."/>
            <person name="Kleiner M."/>
            <person name="Bulgheresi S."/>
            <person name="Fussmann M."/>
            <person name="Herbold C."/>
            <person name="Seah B.K.B."/>
            <person name="Antony C.Paul."/>
            <person name="Liu D."/>
            <person name="Belitz A."/>
            <person name="Weber M."/>
        </authorList>
    </citation>
    <scope>NUCLEOTIDE SEQUENCE [LARGE SCALE GENOMIC DNA]</scope>
    <source>
        <strain evidence="9">G_D</strain>
    </source>
</reference>
<evidence type="ECO:0000256" key="4">
    <source>
        <dbReference type="ARBA" id="ARBA00022679"/>
    </source>
</evidence>
<dbReference type="Proteomes" id="UP000094849">
    <property type="component" value="Unassembled WGS sequence"/>
</dbReference>
<dbReference type="HAMAP" id="MF_01877">
    <property type="entry name" value="16SrRNA_methyltr_I"/>
    <property type="match status" value="1"/>
</dbReference>
<evidence type="ECO:0000256" key="2">
    <source>
        <dbReference type="ARBA" id="ARBA00022552"/>
    </source>
</evidence>
<dbReference type="PANTHER" id="PTHR46111:SF1">
    <property type="entry name" value="RIBOSOMAL RNA SMALL SUBUNIT METHYLTRANSFERASE I"/>
    <property type="match status" value="1"/>
</dbReference>
<dbReference type="Gene3D" id="3.40.1010.10">
    <property type="entry name" value="Cobalt-precorrin-4 Transmethylase, Domain 1"/>
    <property type="match status" value="1"/>
</dbReference>
<feature type="domain" description="Tetrapyrrole methylase" evidence="7">
    <location>
        <begin position="6"/>
        <end position="205"/>
    </location>
</feature>
<accession>A0A1E2UQM8</accession>
<dbReference type="PANTHER" id="PTHR46111">
    <property type="entry name" value="RIBOSOMAL RNA SMALL SUBUNIT METHYLTRANSFERASE I"/>
    <property type="match status" value="1"/>
</dbReference>
<dbReference type="STRING" id="1818881.A3196_09795"/>
<comment type="function">
    <text evidence="6">Catalyzes the 2'-O-methylation of the ribose of cytidine 1402 (C1402) in 16S rRNA.</text>
</comment>
<feature type="domain" description="RsmI HTH" evidence="8">
    <location>
        <begin position="236"/>
        <end position="277"/>
    </location>
</feature>
<evidence type="ECO:0000313" key="10">
    <source>
        <dbReference type="Proteomes" id="UP000094849"/>
    </source>
</evidence>
<keyword evidence="1 6" id="KW-0963">Cytoplasm</keyword>
<evidence type="ECO:0000256" key="6">
    <source>
        <dbReference type="HAMAP-Rule" id="MF_01877"/>
    </source>
</evidence>
<keyword evidence="10" id="KW-1185">Reference proteome</keyword>
<name>A0A1E2UQM8_9GAMM</name>
<keyword evidence="2 6" id="KW-0698">rRNA processing</keyword>
<dbReference type="RefSeq" id="WP_069004760.1">
    <property type="nucleotide sequence ID" value="NZ_LVJW01000003.1"/>
</dbReference>
<dbReference type="InterPro" id="IPR008189">
    <property type="entry name" value="rRNA_ssu_MeTfrase_I"/>
</dbReference>
<dbReference type="Gene3D" id="3.30.950.10">
    <property type="entry name" value="Methyltransferase, Cobalt-precorrin-4 Transmethylase, Domain 2"/>
    <property type="match status" value="1"/>
</dbReference>
<dbReference type="FunFam" id="3.30.950.10:FF:000002">
    <property type="entry name" value="Ribosomal RNA small subunit methyltransferase I"/>
    <property type="match status" value="1"/>
</dbReference>
<dbReference type="NCBIfam" id="TIGR00096">
    <property type="entry name" value="16S rRNA (cytidine(1402)-2'-O)-methyltransferase"/>
    <property type="match status" value="1"/>
</dbReference>
<keyword evidence="3 6" id="KW-0489">Methyltransferase</keyword>
<keyword evidence="5 6" id="KW-0949">S-adenosyl-L-methionine</keyword>
<dbReference type="Pfam" id="PF23016">
    <property type="entry name" value="RsmI_C"/>
    <property type="match status" value="1"/>
</dbReference>
<evidence type="ECO:0000256" key="5">
    <source>
        <dbReference type="ARBA" id="ARBA00022691"/>
    </source>
</evidence>
<dbReference type="EC" id="2.1.1.198" evidence="6"/>
<dbReference type="InterPro" id="IPR014776">
    <property type="entry name" value="4pyrrole_Mease_sub2"/>
</dbReference>
<comment type="caution">
    <text evidence="9">The sequence shown here is derived from an EMBL/GenBank/DDBJ whole genome shotgun (WGS) entry which is preliminary data.</text>
</comment>
<evidence type="ECO:0000256" key="3">
    <source>
        <dbReference type="ARBA" id="ARBA00022603"/>
    </source>
</evidence>
<dbReference type="SUPFAM" id="SSF53790">
    <property type="entry name" value="Tetrapyrrole methylase"/>
    <property type="match status" value="1"/>
</dbReference>
<dbReference type="InterPro" id="IPR053910">
    <property type="entry name" value="RsmI_HTH"/>
</dbReference>
<keyword evidence="4 6" id="KW-0808">Transferase</keyword>
<dbReference type="PIRSF" id="PIRSF005917">
    <property type="entry name" value="MTase_YraL"/>
    <property type="match status" value="1"/>
</dbReference>
<evidence type="ECO:0000259" key="7">
    <source>
        <dbReference type="Pfam" id="PF00590"/>
    </source>
</evidence>
<dbReference type="OrthoDB" id="9809084at2"/>
<comment type="similarity">
    <text evidence="6">Belongs to the methyltransferase superfamily. RsmI family.</text>
</comment>
<dbReference type="GO" id="GO:0005737">
    <property type="term" value="C:cytoplasm"/>
    <property type="evidence" value="ECO:0007669"/>
    <property type="project" value="UniProtKB-SubCell"/>
</dbReference>
<dbReference type="Pfam" id="PF00590">
    <property type="entry name" value="TP_methylase"/>
    <property type="match status" value="1"/>
</dbReference>
<dbReference type="CDD" id="cd11648">
    <property type="entry name" value="RsmI"/>
    <property type="match status" value="1"/>
</dbReference>
<organism evidence="9 10">
    <name type="scientific">Candidatus Thiodiazotropha endoloripes</name>
    <dbReference type="NCBI Taxonomy" id="1818881"/>
    <lineage>
        <taxon>Bacteria</taxon>
        <taxon>Pseudomonadati</taxon>
        <taxon>Pseudomonadota</taxon>
        <taxon>Gammaproteobacteria</taxon>
        <taxon>Chromatiales</taxon>
        <taxon>Sedimenticolaceae</taxon>
        <taxon>Candidatus Thiodiazotropha</taxon>
    </lineage>
</organism>
<dbReference type="EMBL" id="LVJZ01000003">
    <property type="protein sequence ID" value="ODB97033.1"/>
    <property type="molecule type" value="Genomic_DNA"/>
</dbReference>
<comment type="catalytic activity">
    <reaction evidence="6">
        <text>cytidine(1402) in 16S rRNA + S-adenosyl-L-methionine = 2'-O-methylcytidine(1402) in 16S rRNA + S-adenosyl-L-homocysteine + H(+)</text>
        <dbReference type="Rhea" id="RHEA:42924"/>
        <dbReference type="Rhea" id="RHEA-COMP:10285"/>
        <dbReference type="Rhea" id="RHEA-COMP:10286"/>
        <dbReference type="ChEBI" id="CHEBI:15378"/>
        <dbReference type="ChEBI" id="CHEBI:57856"/>
        <dbReference type="ChEBI" id="CHEBI:59789"/>
        <dbReference type="ChEBI" id="CHEBI:74495"/>
        <dbReference type="ChEBI" id="CHEBI:82748"/>
        <dbReference type="EC" id="2.1.1.198"/>
    </reaction>
</comment>
<protein>
    <recommendedName>
        <fullName evidence="6">Ribosomal RNA small subunit methyltransferase I</fullName>
        <ecNumber evidence="6">2.1.1.198</ecNumber>
    </recommendedName>
    <alternativeName>
        <fullName evidence="6">16S rRNA 2'-O-ribose C1402 methyltransferase</fullName>
    </alternativeName>
    <alternativeName>
        <fullName evidence="6">rRNA (cytidine-2'-O-)-methyltransferase RsmI</fullName>
    </alternativeName>
</protein>
<dbReference type="PROSITE" id="PS01296">
    <property type="entry name" value="RSMI"/>
    <property type="match status" value="1"/>
</dbReference>
<evidence type="ECO:0000256" key="1">
    <source>
        <dbReference type="ARBA" id="ARBA00022490"/>
    </source>
</evidence>
<evidence type="ECO:0000313" key="9">
    <source>
        <dbReference type="EMBL" id="ODB97033.1"/>
    </source>
</evidence>
<dbReference type="AlphaFoldDB" id="A0A1E2UQM8"/>
<dbReference type="InterPro" id="IPR014777">
    <property type="entry name" value="4pyrrole_Mease_sub1"/>
</dbReference>
<dbReference type="InterPro" id="IPR000878">
    <property type="entry name" value="4pyrrol_Mease"/>
</dbReference>
<dbReference type="GO" id="GO:0070677">
    <property type="term" value="F:rRNA (cytosine-2'-O-)-methyltransferase activity"/>
    <property type="evidence" value="ECO:0007669"/>
    <property type="project" value="UniProtKB-UniRule"/>
</dbReference>
<dbReference type="InterPro" id="IPR035996">
    <property type="entry name" value="4pyrrol_Methylase_sf"/>
</dbReference>
<evidence type="ECO:0000259" key="8">
    <source>
        <dbReference type="Pfam" id="PF23016"/>
    </source>
</evidence>
<gene>
    <name evidence="6" type="primary">rsmI</name>
    <name evidence="9" type="ORF">A3196_09795</name>
</gene>
<sequence length="280" mass="30857">MSKGVLYVVATPIGNLDDLTPRAVEILKQVDFIAAEDTRHTRPLLRHYAIDTPMRSLHQFNERAKMETLLAELDQGSSIALVSDAGTPLISDPGFPLVRGYAAVGGEIVPIPGASALACALSAAGLPTDRFLFAGFPPRSRSQRQKWLQDLTTERATLVFYEASHRVVESLEDMSASFGSERDAVIAREMTKTYETFLRGNLESLLQILQQDEDQRKGEFVILIEGSTVVSQTRVEVDVEQMLITLLAELPLKQAVSLASKVTGIKKNKLYNQALELSRT</sequence>